<evidence type="ECO:0000256" key="5">
    <source>
        <dbReference type="ARBA" id="ARBA00022729"/>
    </source>
</evidence>
<evidence type="ECO:0000256" key="2">
    <source>
        <dbReference type="ARBA" id="ARBA00008813"/>
    </source>
</evidence>
<dbReference type="GO" id="GO:0005615">
    <property type="term" value="C:extracellular space"/>
    <property type="evidence" value="ECO:0007669"/>
    <property type="project" value="UniProtKB-UniRule"/>
</dbReference>
<dbReference type="KEGG" id="xla:108712487"/>
<dbReference type="GeneID" id="108712487"/>
<comment type="subcellular location">
    <subcellularLocation>
        <location evidence="1 6">Secreted</location>
    </subcellularLocation>
</comment>
<dbReference type="PaxDb" id="8355-A0A1L8GUJ8"/>
<evidence type="ECO:0000313" key="7">
    <source>
        <dbReference type="Proteomes" id="UP000186698"/>
    </source>
</evidence>
<keyword evidence="4 6" id="KW-0964">Secreted</keyword>
<evidence type="ECO:0000256" key="1">
    <source>
        <dbReference type="ARBA" id="ARBA00004613"/>
    </source>
</evidence>
<dbReference type="GO" id="GO:0005125">
    <property type="term" value="F:cytokine activity"/>
    <property type="evidence" value="ECO:0007669"/>
    <property type="project" value="UniProtKB-UniRule"/>
</dbReference>
<dbReference type="OrthoDB" id="9289879at2759"/>
<keyword evidence="5 6" id="KW-0732">Signal</keyword>
<reference evidence="8" key="2">
    <citation type="submission" date="2025-08" db="UniProtKB">
        <authorList>
            <consortium name="RefSeq"/>
        </authorList>
    </citation>
    <scope>IDENTIFICATION</scope>
    <source>
        <strain evidence="8">J_2021</strain>
        <tissue evidence="8">Erythrocytes</tissue>
    </source>
</reference>
<organism evidence="7 8">
    <name type="scientific">Xenopus laevis</name>
    <name type="common">African clawed frog</name>
    <dbReference type="NCBI Taxonomy" id="8355"/>
    <lineage>
        <taxon>Eukaryota</taxon>
        <taxon>Metazoa</taxon>
        <taxon>Chordata</taxon>
        <taxon>Craniata</taxon>
        <taxon>Vertebrata</taxon>
        <taxon>Euteleostomi</taxon>
        <taxon>Amphibia</taxon>
        <taxon>Batrachia</taxon>
        <taxon>Anura</taxon>
        <taxon>Pipoidea</taxon>
        <taxon>Pipidae</taxon>
        <taxon>Xenopodinae</taxon>
        <taxon>Xenopus</taxon>
        <taxon>Xenopus</taxon>
    </lineage>
</organism>
<dbReference type="STRING" id="8355.A0A1L8GUJ8"/>
<keyword evidence="7" id="KW-1185">Reference proteome</keyword>
<protein>
    <recommendedName>
        <fullName evidence="6">Interleukin family protein</fullName>
    </recommendedName>
</protein>
<dbReference type="AlphaFoldDB" id="A0A1L8GUJ8"/>
<evidence type="ECO:0000256" key="3">
    <source>
        <dbReference type="ARBA" id="ARBA00022514"/>
    </source>
</evidence>
<dbReference type="InterPro" id="IPR009079">
    <property type="entry name" value="4_helix_cytokine-like_core"/>
</dbReference>
<dbReference type="Gene3D" id="1.20.1250.10">
    <property type="match status" value="1"/>
</dbReference>
<dbReference type="RefSeq" id="XP_018110177.1">
    <property type="nucleotide sequence ID" value="XM_018254688.2"/>
</dbReference>
<gene>
    <name evidence="8" type="primary">LOC108712487</name>
</gene>
<dbReference type="InterPro" id="IPR020443">
    <property type="entry name" value="IL-10/19/20/24/26"/>
</dbReference>
<dbReference type="OMA" id="CKKSHCD"/>
<sequence>MKFCNSLLSMVYLTSLYVFTCETKIFHPKHCQRAQLEKNTEDLYNKTVSFKRLFPKDNITDIQLLTKQLKEDFMAQKNCNLRNNLLSFYINTFLENTLVKEKAKKFKIIDKLMVIQDLLLHCKKSHCDQKETESKSFRELKKKTCQIHGKRVLWKAISEMDILVEWIQEYIEEML</sequence>
<dbReference type="PANTHER" id="PTHR48482">
    <property type="entry name" value="INTERLEUKIN-19-RELATED"/>
    <property type="match status" value="1"/>
</dbReference>
<evidence type="ECO:0000256" key="4">
    <source>
        <dbReference type="ARBA" id="ARBA00022525"/>
    </source>
</evidence>
<dbReference type="PRINTS" id="PR01937">
    <property type="entry name" value="INTRLEUKIN24"/>
</dbReference>
<evidence type="ECO:0000313" key="8">
    <source>
        <dbReference type="RefSeq" id="XP_018110177.1"/>
    </source>
</evidence>
<dbReference type="PANTHER" id="PTHR48482:SF1">
    <property type="entry name" value="INTERLEUKIN-26"/>
    <property type="match status" value="1"/>
</dbReference>
<comment type="function">
    <text evidence="6">Immune regulatory cytokine.</text>
</comment>
<keyword evidence="3 6" id="KW-0202">Cytokine</keyword>
<comment type="similarity">
    <text evidence="2 6">Belongs to the IL-10 family.</text>
</comment>
<dbReference type="Bgee" id="108712487">
    <property type="expression patterns" value="Expressed in testis"/>
</dbReference>
<accession>A0A1L8GUJ8</accession>
<feature type="signal peptide" evidence="6">
    <location>
        <begin position="1"/>
        <end position="23"/>
    </location>
</feature>
<reference evidence="7" key="1">
    <citation type="submission" date="2024-06" db="UniProtKB">
        <authorList>
            <consortium name="RefSeq"/>
        </authorList>
    </citation>
    <scope>NUCLEOTIDE SEQUENCE [LARGE SCALE GENOMIC DNA]</scope>
    <source>
        <strain evidence="7">J_2021</strain>
    </source>
</reference>
<evidence type="ECO:0000256" key="6">
    <source>
        <dbReference type="RuleBase" id="RU368043"/>
    </source>
</evidence>
<dbReference type="SUPFAM" id="SSF47266">
    <property type="entry name" value="4-helical cytokines"/>
    <property type="match status" value="1"/>
</dbReference>
<dbReference type="Proteomes" id="UP000186698">
    <property type="component" value="Chromosome 3S"/>
</dbReference>
<dbReference type="InterPro" id="IPR020444">
    <property type="entry name" value="IL-24"/>
</dbReference>
<dbReference type="Pfam" id="PF00726">
    <property type="entry name" value="IL10"/>
    <property type="match status" value="1"/>
</dbReference>
<proteinExistence type="inferred from homology"/>
<name>A0A1L8GUJ8_XENLA</name>
<feature type="chain" id="PRO_5035351924" description="Interleukin family protein" evidence="6">
    <location>
        <begin position="24"/>
        <end position="175"/>
    </location>
</feature>